<dbReference type="GO" id="GO:0032259">
    <property type="term" value="P:methylation"/>
    <property type="evidence" value="ECO:0007669"/>
    <property type="project" value="UniProtKB-KW"/>
</dbReference>
<keyword evidence="1" id="KW-1133">Transmembrane helix</keyword>
<dbReference type="InterPro" id="IPR029063">
    <property type="entry name" value="SAM-dependent_MTases_sf"/>
</dbReference>
<dbReference type="EMBL" id="CP017675">
    <property type="protein sequence ID" value="APB34516.1"/>
    <property type="molecule type" value="Genomic_DNA"/>
</dbReference>
<dbReference type="AlphaFoldDB" id="A0A1J0AF07"/>
<gene>
    <name evidence="3" type="ORF">GlitD10_2187</name>
</gene>
<dbReference type="OrthoDB" id="649979at2"/>
<evidence type="ECO:0000313" key="4">
    <source>
        <dbReference type="Proteomes" id="UP000180235"/>
    </source>
</evidence>
<dbReference type="KEGG" id="glt:GlitD10_2187"/>
<dbReference type="CDD" id="cd02440">
    <property type="entry name" value="AdoMet_MTases"/>
    <property type="match status" value="1"/>
</dbReference>
<reference evidence="3 4" key="1">
    <citation type="submission" date="2016-10" db="EMBL/GenBank/DDBJ databases">
        <title>Description of Gloeomargarita lithophora gen. nov., sp. nov., a thylakoid-bearing basal-branching cyanobacterium with intracellular carbonates, and proposal for Gloeomargaritales ord. nov.</title>
        <authorList>
            <person name="Moreira D."/>
            <person name="Tavera R."/>
            <person name="Benzerara K."/>
            <person name="Skouri-Panet F."/>
            <person name="Couradeau E."/>
            <person name="Gerard E."/>
            <person name="Loussert C."/>
            <person name="Novelo E."/>
            <person name="Zivanovic Y."/>
            <person name="Lopez-Garcia P."/>
        </authorList>
    </citation>
    <scope>NUCLEOTIDE SEQUENCE [LARGE SCALE GENOMIC DNA]</scope>
    <source>
        <strain evidence="3 4">D10</strain>
    </source>
</reference>
<sequence>MTDTNAITQAVQNLYNVYPFPPEPLTDGAPPGYNWRWCVPAAHHFALGWVPHAWGELNILDAGCGTGVGTDYLAHLNPTAQVTGIDLSPAALGIAQERVARSGVAHRVTLQQLSLTDVPQLSQQYQYINCVGVLHHLPDPKAGLRALAGVLAPGGLMHIFVYALWGRWEIRRMQKAIACLQPPGDYPAGVAMGRRLFAHLPADNRLVRRERERWALDNIQDATFADMYVHPQEIDYTVQTLFELIADSGLAFLGFSNPRYWRLERLLAPLPELLQTAQGLPQQQQYELMEALDPELSHFELFLGRQPLAHFDGSEATLVQQATPVRSPCLMGWPGRSLLDYDYQAVDLTPVEQELLARCEGDLRVNEVLAQVPSATLEQVQDLQKRQLIWLKR</sequence>
<keyword evidence="3" id="KW-0489">Methyltransferase</keyword>
<dbReference type="PANTHER" id="PTHR43464:SF91">
    <property type="entry name" value="SLL0487 PROTEIN"/>
    <property type="match status" value="1"/>
</dbReference>
<dbReference type="Pfam" id="PF08242">
    <property type="entry name" value="Methyltransf_12"/>
    <property type="match status" value="1"/>
</dbReference>
<keyword evidence="1" id="KW-0812">Transmembrane</keyword>
<protein>
    <submittedName>
        <fullName evidence="3">SAM-dependent methyltransferase</fullName>
    </submittedName>
</protein>
<dbReference type="InterPro" id="IPR013217">
    <property type="entry name" value="Methyltransf_12"/>
</dbReference>
<dbReference type="RefSeq" id="WP_071454943.1">
    <property type="nucleotide sequence ID" value="NZ_CP017675.1"/>
</dbReference>
<organism evidence="3 4">
    <name type="scientific">Gloeomargarita lithophora Alchichica-D10</name>
    <dbReference type="NCBI Taxonomy" id="1188229"/>
    <lineage>
        <taxon>Bacteria</taxon>
        <taxon>Bacillati</taxon>
        <taxon>Cyanobacteriota</taxon>
        <taxon>Cyanophyceae</taxon>
        <taxon>Gloeomargaritales</taxon>
        <taxon>Gloeomargaritaceae</taxon>
        <taxon>Gloeomargarita</taxon>
    </lineage>
</organism>
<accession>A0A1J0AF07</accession>
<dbReference type="PANTHER" id="PTHR43464">
    <property type="entry name" value="METHYLTRANSFERASE"/>
    <property type="match status" value="1"/>
</dbReference>
<dbReference type="Gene3D" id="3.40.50.150">
    <property type="entry name" value="Vaccinia Virus protein VP39"/>
    <property type="match status" value="1"/>
</dbReference>
<dbReference type="Proteomes" id="UP000180235">
    <property type="component" value="Chromosome"/>
</dbReference>
<proteinExistence type="predicted"/>
<dbReference type="SUPFAM" id="SSF53335">
    <property type="entry name" value="S-adenosyl-L-methionine-dependent methyltransferases"/>
    <property type="match status" value="1"/>
</dbReference>
<keyword evidence="1" id="KW-0472">Membrane</keyword>
<dbReference type="STRING" id="1188229.GlitD10_2187"/>
<dbReference type="GO" id="GO:0008168">
    <property type="term" value="F:methyltransferase activity"/>
    <property type="evidence" value="ECO:0007669"/>
    <property type="project" value="UniProtKB-KW"/>
</dbReference>
<keyword evidence="3" id="KW-0808">Transferase</keyword>
<keyword evidence="4" id="KW-1185">Reference proteome</keyword>
<feature type="domain" description="Methyltransferase type 12" evidence="2">
    <location>
        <begin position="60"/>
        <end position="156"/>
    </location>
</feature>
<evidence type="ECO:0000313" key="3">
    <source>
        <dbReference type="EMBL" id="APB34516.1"/>
    </source>
</evidence>
<name>A0A1J0AF07_9CYAN</name>
<feature type="transmembrane region" description="Helical" evidence="1">
    <location>
        <begin position="146"/>
        <end position="165"/>
    </location>
</feature>
<evidence type="ECO:0000256" key="1">
    <source>
        <dbReference type="SAM" id="Phobius"/>
    </source>
</evidence>
<evidence type="ECO:0000259" key="2">
    <source>
        <dbReference type="Pfam" id="PF08242"/>
    </source>
</evidence>